<feature type="region of interest" description="Disordered" evidence="1">
    <location>
        <begin position="68"/>
        <end position="123"/>
    </location>
</feature>
<dbReference type="EMBL" id="JWZX01003258">
    <property type="protein sequence ID" value="KOO22700.1"/>
    <property type="molecule type" value="Genomic_DNA"/>
</dbReference>
<evidence type="ECO:0000313" key="2">
    <source>
        <dbReference type="EMBL" id="KOO22700.1"/>
    </source>
</evidence>
<evidence type="ECO:0000313" key="3">
    <source>
        <dbReference type="Proteomes" id="UP000037460"/>
    </source>
</evidence>
<evidence type="ECO:0000256" key="1">
    <source>
        <dbReference type="SAM" id="MobiDB-lite"/>
    </source>
</evidence>
<organism evidence="2 3">
    <name type="scientific">Chrysochromulina tobinii</name>
    <dbReference type="NCBI Taxonomy" id="1460289"/>
    <lineage>
        <taxon>Eukaryota</taxon>
        <taxon>Haptista</taxon>
        <taxon>Haptophyta</taxon>
        <taxon>Prymnesiophyceae</taxon>
        <taxon>Prymnesiales</taxon>
        <taxon>Chrysochromulinaceae</taxon>
        <taxon>Chrysochromulina</taxon>
    </lineage>
</organism>
<proteinExistence type="predicted"/>
<dbReference type="AlphaFoldDB" id="A0A0M0J895"/>
<gene>
    <name evidence="2" type="ORF">Ctob_001472</name>
</gene>
<feature type="region of interest" description="Disordered" evidence="1">
    <location>
        <begin position="1"/>
        <end position="27"/>
    </location>
</feature>
<keyword evidence="3" id="KW-1185">Reference proteome</keyword>
<protein>
    <submittedName>
        <fullName evidence="2">Uncharacterized protein</fullName>
    </submittedName>
</protein>
<reference evidence="3" key="1">
    <citation type="journal article" date="2015" name="PLoS Genet.">
        <title>Genome Sequence and Transcriptome Analyses of Chrysochromulina tobin: Metabolic Tools for Enhanced Algal Fitness in the Prominent Order Prymnesiales (Haptophyceae).</title>
        <authorList>
            <person name="Hovde B.T."/>
            <person name="Deodato C.R."/>
            <person name="Hunsperger H.M."/>
            <person name="Ryken S.A."/>
            <person name="Yost W."/>
            <person name="Jha R.K."/>
            <person name="Patterson J."/>
            <person name="Monnat R.J. Jr."/>
            <person name="Barlow S.B."/>
            <person name="Starkenburg S.R."/>
            <person name="Cattolico R.A."/>
        </authorList>
    </citation>
    <scope>NUCLEOTIDE SEQUENCE</scope>
    <source>
        <strain evidence="3">CCMP291</strain>
    </source>
</reference>
<accession>A0A0M0J895</accession>
<dbReference type="Proteomes" id="UP000037460">
    <property type="component" value="Unassembled WGS sequence"/>
</dbReference>
<comment type="caution">
    <text evidence="2">The sequence shown here is derived from an EMBL/GenBank/DDBJ whole genome shotgun (WGS) entry which is preliminary data.</text>
</comment>
<name>A0A0M0J895_9EUKA</name>
<sequence length="123" mass="12946">MLNVPRQRKSTAEQSQDGNHWKASKGVAKGVVHVTVIVEASAPQGRAPSRRPHPCHPFVVLRCVPAPARATSAARPRPPLSLTRLRGSGSRLGRAVSRGGAEPRARRTPSGAVHPASDPPGHG</sequence>
<feature type="compositionally biased region" description="Low complexity" evidence="1">
    <location>
        <begin position="68"/>
        <end position="100"/>
    </location>
</feature>